<keyword evidence="1" id="KW-0812">Transmembrane</keyword>
<keyword evidence="1" id="KW-0472">Membrane</keyword>
<accession>A0A4Y2TXX6</accession>
<name>A0A4Y2TXX6_ARAVE</name>
<dbReference type="EMBL" id="BGPR01031703">
    <property type="protein sequence ID" value="GBO04911.1"/>
    <property type="molecule type" value="Genomic_DNA"/>
</dbReference>
<proteinExistence type="predicted"/>
<keyword evidence="3" id="KW-1185">Reference proteome</keyword>
<evidence type="ECO:0000313" key="3">
    <source>
        <dbReference type="Proteomes" id="UP000499080"/>
    </source>
</evidence>
<keyword evidence="1" id="KW-1133">Transmembrane helix</keyword>
<feature type="transmembrane region" description="Helical" evidence="1">
    <location>
        <begin position="86"/>
        <end position="109"/>
    </location>
</feature>
<dbReference type="AlphaFoldDB" id="A0A4Y2TXX6"/>
<protein>
    <submittedName>
        <fullName evidence="2">Uncharacterized protein</fullName>
    </submittedName>
</protein>
<sequence length="167" mass="18104">MYHTIFCRCGIITAKNAVAAMRVLSLAQHHILPAWRRRRRGGRPHRNGKTTNRRRSCSINAAAKQAATLRCRMASAYGKTRRAGDVALILFWPALINALALFAIFGNAVGAAHLGVWRRALASQPSAASQHRWQSNNIFKINGAGGAASSFGGIFQNRNNNAALSGI</sequence>
<evidence type="ECO:0000313" key="2">
    <source>
        <dbReference type="EMBL" id="GBO04911.1"/>
    </source>
</evidence>
<reference evidence="2 3" key="1">
    <citation type="journal article" date="2019" name="Sci. Rep.">
        <title>Orb-weaving spider Araneus ventricosus genome elucidates the spidroin gene catalogue.</title>
        <authorList>
            <person name="Kono N."/>
            <person name="Nakamura H."/>
            <person name="Ohtoshi R."/>
            <person name="Moran D.A.P."/>
            <person name="Shinohara A."/>
            <person name="Yoshida Y."/>
            <person name="Fujiwara M."/>
            <person name="Mori M."/>
            <person name="Tomita M."/>
            <person name="Arakawa K."/>
        </authorList>
    </citation>
    <scope>NUCLEOTIDE SEQUENCE [LARGE SCALE GENOMIC DNA]</scope>
</reference>
<feature type="non-terminal residue" evidence="2">
    <location>
        <position position="167"/>
    </location>
</feature>
<comment type="caution">
    <text evidence="2">The sequence shown here is derived from an EMBL/GenBank/DDBJ whole genome shotgun (WGS) entry which is preliminary data.</text>
</comment>
<dbReference type="Proteomes" id="UP000499080">
    <property type="component" value="Unassembled WGS sequence"/>
</dbReference>
<evidence type="ECO:0000256" key="1">
    <source>
        <dbReference type="SAM" id="Phobius"/>
    </source>
</evidence>
<organism evidence="2 3">
    <name type="scientific">Araneus ventricosus</name>
    <name type="common">Orbweaver spider</name>
    <name type="synonym">Epeira ventricosa</name>
    <dbReference type="NCBI Taxonomy" id="182803"/>
    <lineage>
        <taxon>Eukaryota</taxon>
        <taxon>Metazoa</taxon>
        <taxon>Ecdysozoa</taxon>
        <taxon>Arthropoda</taxon>
        <taxon>Chelicerata</taxon>
        <taxon>Arachnida</taxon>
        <taxon>Araneae</taxon>
        <taxon>Araneomorphae</taxon>
        <taxon>Entelegynae</taxon>
        <taxon>Araneoidea</taxon>
        <taxon>Araneidae</taxon>
        <taxon>Araneus</taxon>
    </lineage>
</organism>
<gene>
    <name evidence="2" type="ORF">AVEN_226630_1</name>
</gene>